<feature type="active site" description="Nucleophile" evidence="3">
    <location>
        <position position="113"/>
    </location>
</feature>
<comment type="caution">
    <text evidence="6">The sequence shown here is derived from an EMBL/GenBank/DDBJ whole genome shotgun (WGS) entry which is preliminary data.</text>
</comment>
<gene>
    <name evidence="6" type="ORF">GZ78_19280</name>
</gene>
<evidence type="ECO:0000256" key="3">
    <source>
        <dbReference type="PIRSR" id="PIRSR028757-1"/>
    </source>
</evidence>
<evidence type="ECO:0000256" key="2">
    <source>
        <dbReference type="ARBA" id="ARBA00022801"/>
    </source>
</evidence>
<feature type="active site" description="Charge relay system" evidence="3">
    <location>
        <position position="312"/>
    </location>
</feature>
<evidence type="ECO:0000259" key="4">
    <source>
        <dbReference type="Pfam" id="PF02016"/>
    </source>
</evidence>
<keyword evidence="7" id="KW-1185">Reference proteome</keyword>
<dbReference type="STRING" id="1137799.GZ78_19280"/>
<dbReference type="InterPro" id="IPR027478">
    <property type="entry name" value="LdcA_N"/>
</dbReference>
<feature type="domain" description="LD-carboxypeptidase C-terminal" evidence="5">
    <location>
        <begin position="205"/>
        <end position="326"/>
    </location>
</feature>
<dbReference type="InterPro" id="IPR003507">
    <property type="entry name" value="S66_fam"/>
</dbReference>
<evidence type="ECO:0000313" key="7">
    <source>
        <dbReference type="Proteomes" id="UP000028073"/>
    </source>
</evidence>
<accession>A0A081NEE3</accession>
<dbReference type="Gene3D" id="3.40.50.10740">
    <property type="entry name" value="Class I glutamine amidotransferase-like"/>
    <property type="match status" value="1"/>
</dbReference>
<feature type="domain" description="LD-carboxypeptidase N-terminal" evidence="4">
    <location>
        <begin position="13"/>
        <end position="132"/>
    </location>
</feature>
<dbReference type="InterPro" id="IPR040921">
    <property type="entry name" value="Peptidase_S66C"/>
</dbReference>
<dbReference type="InterPro" id="IPR029062">
    <property type="entry name" value="Class_I_gatase-like"/>
</dbReference>
<evidence type="ECO:0000256" key="1">
    <source>
        <dbReference type="ARBA" id="ARBA00010233"/>
    </source>
</evidence>
<dbReference type="Pfam" id="PF02016">
    <property type="entry name" value="Peptidase_S66"/>
    <property type="match status" value="1"/>
</dbReference>
<organism evidence="6 7">
    <name type="scientific">Endozoicomonas numazuensis</name>
    <dbReference type="NCBI Taxonomy" id="1137799"/>
    <lineage>
        <taxon>Bacteria</taxon>
        <taxon>Pseudomonadati</taxon>
        <taxon>Pseudomonadota</taxon>
        <taxon>Gammaproteobacteria</taxon>
        <taxon>Oceanospirillales</taxon>
        <taxon>Endozoicomonadaceae</taxon>
        <taxon>Endozoicomonas</taxon>
    </lineage>
</organism>
<sequence>MKYPAPLKSGSRVAITAFSSGVSEPYHARLDQCLEDLRSQGLEVVEGKCLRSDKNYVSAPLEQRASELTSFLVDDSIDAIMPPWGGEIAMDLLSVLDFTQIAKAKPKWLTGFSDISTLTSVITSQCNWATAHCANLMQLHSLQQDSLTANTLAYLGSRETFTQYSSEKYQVRGESYAENPDAGLNLTESTHWKSLGRDQENTEFSGRLLGGCLDTLCHLLGSDYLDLKAFQERYSQDGIILFLENAELSPTALIRALLGLKYRGIFNHVNGLLIGRNPSDEHHGQSLTYQQALSYALNGLEVPVIYDADIGHLPPNLTLINGALANVRLRGDEGSILQNLT</sequence>
<dbReference type="Proteomes" id="UP000028073">
    <property type="component" value="Unassembled WGS sequence"/>
</dbReference>
<keyword evidence="2" id="KW-0378">Hydrolase</keyword>
<dbReference type="PIRSF" id="PIRSF028757">
    <property type="entry name" value="LD-carboxypeptidase"/>
    <property type="match status" value="1"/>
</dbReference>
<dbReference type="InterPro" id="IPR040449">
    <property type="entry name" value="Peptidase_S66_N"/>
</dbReference>
<dbReference type="Gene3D" id="3.50.30.60">
    <property type="entry name" value="LD-carboxypeptidase A C-terminal domain-like"/>
    <property type="match status" value="1"/>
</dbReference>
<name>A0A081NEE3_9GAMM</name>
<protein>
    <recommendedName>
        <fullName evidence="8">Peptidase S66</fullName>
    </recommendedName>
</protein>
<reference evidence="6 7" key="1">
    <citation type="submission" date="2014-06" db="EMBL/GenBank/DDBJ databases">
        <title>Whole Genome Sequences of Three Symbiotic Endozoicomonas Bacteria.</title>
        <authorList>
            <person name="Neave M.J."/>
            <person name="Apprill A."/>
            <person name="Voolstra C.R."/>
        </authorList>
    </citation>
    <scope>NUCLEOTIDE SEQUENCE [LARGE SCALE GENOMIC DNA]</scope>
    <source>
        <strain evidence="6 7">DSM 25634</strain>
    </source>
</reference>
<proteinExistence type="inferred from homology"/>
<dbReference type="OrthoDB" id="9807329at2"/>
<dbReference type="GO" id="GO:0016787">
    <property type="term" value="F:hydrolase activity"/>
    <property type="evidence" value="ECO:0007669"/>
    <property type="project" value="UniProtKB-KW"/>
</dbReference>
<dbReference type="AlphaFoldDB" id="A0A081NEE3"/>
<dbReference type="PANTHER" id="PTHR30237">
    <property type="entry name" value="MURAMOYLTETRAPEPTIDE CARBOXYPEPTIDASE"/>
    <property type="match status" value="1"/>
</dbReference>
<dbReference type="RefSeq" id="WP_034838963.1">
    <property type="nucleotide sequence ID" value="NZ_JOKH01000004.1"/>
</dbReference>
<dbReference type="Pfam" id="PF17676">
    <property type="entry name" value="Peptidase_S66C"/>
    <property type="match status" value="1"/>
</dbReference>
<dbReference type="EMBL" id="JOKH01000004">
    <property type="protein sequence ID" value="KEQ16816.1"/>
    <property type="molecule type" value="Genomic_DNA"/>
</dbReference>
<evidence type="ECO:0008006" key="8">
    <source>
        <dbReference type="Google" id="ProtNLM"/>
    </source>
</evidence>
<dbReference type="eggNOG" id="COG1619">
    <property type="taxonomic scope" value="Bacteria"/>
</dbReference>
<comment type="similarity">
    <text evidence="1">Belongs to the peptidase S66 family.</text>
</comment>
<feature type="active site" description="Charge relay system" evidence="3">
    <location>
        <position position="244"/>
    </location>
</feature>
<dbReference type="PANTHER" id="PTHR30237:SF5">
    <property type="entry name" value="CARBOXYPEPTIDASE VC_A0337-RELATED"/>
    <property type="match status" value="1"/>
</dbReference>
<evidence type="ECO:0000259" key="5">
    <source>
        <dbReference type="Pfam" id="PF17676"/>
    </source>
</evidence>
<dbReference type="SUPFAM" id="SSF141986">
    <property type="entry name" value="LD-carboxypeptidase A C-terminal domain-like"/>
    <property type="match status" value="1"/>
</dbReference>
<dbReference type="SUPFAM" id="SSF52317">
    <property type="entry name" value="Class I glutamine amidotransferase-like"/>
    <property type="match status" value="1"/>
</dbReference>
<dbReference type="InterPro" id="IPR027461">
    <property type="entry name" value="Carboxypeptidase_A_C_sf"/>
</dbReference>
<evidence type="ECO:0000313" key="6">
    <source>
        <dbReference type="EMBL" id="KEQ16816.1"/>
    </source>
</evidence>
<dbReference type="CDD" id="cd07062">
    <property type="entry name" value="Peptidase_S66_mccF_like"/>
    <property type="match status" value="1"/>
</dbReference>